<dbReference type="Proteomes" id="UP000327013">
    <property type="component" value="Unassembled WGS sequence"/>
</dbReference>
<sequence length="191" mass="21419">MELGPPWPTHPYGTPPTACYCSAYYPPPIPNACRGLCRIPLPGRMRSRKKKAGDRPPDPRFPPHVQVLHGEDDKYFYIETPAFDIKQGSSSMAKKFFNRRPKGPFDHSTFACRQNVTIASLINRMGGDAERGDYLIEALEQGHGIFYPGQILRGSGDVGKKEAKDFGFTHNRGTKNSPVWLVLITTKDKKK</sequence>
<evidence type="ECO:0000313" key="1">
    <source>
        <dbReference type="EMBL" id="KAB8345894.1"/>
    </source>
</evidence>
<accession>A0A5N6KU13</accession>
<proteinExistence type="predicted"/>
<reference evidence="1 2" key="1">
    <citation type="submission" date="2019-06" db="EMBL/GenBank/DDBJ databases">
        <title>A chromosomal-level reference genome of Carpinus fangiana (Coryloideae, Betulaceae).</title>
        <authorList>
            <person name="Yang X."/>
            <person name="Wang Z."/>
            <person name="Zhang L."/>
            <person name="Hao G."/>
            <person name="Liu J."/>
            <person name="Yang Y."/>
        </authorList>
    </citation>
    <scope>NUCLEOTIDE SEQUENCE [LARGE SCALE GENOMIC DNA]</scope>
    <source>
        <strain evidence="1">Cfa_2016G</strain>
        <tissue evidence="1">Leaf</tissue>
    </source>
</reference>
<evidence type="ECO:0000313" key="2">
    <source>
        <dbReference type="Proteomes" id="UP000327013"/>
    </source>
</evidence>
<dbReference type="EMBL" id="VIBQ01000013">
    <property type="protein sequence ID" value="KAB8345894.1"/>
    <property type="molecule type" value="Genomic_DNA"/>
</dbReference>
<gene>
    <name evidence="1" type="ORF">FH972_022949</name>
</gene>
<dbReference type="AlphaFoldDB" id="A0A5N6KU13"/>
<organism evidence="1 2">
    <name type="scientific">Carpinus fangiana</name>
    <dbReference type="NCBI Taxonomy" id="176857"/>
    <lineage>
        <taxon>Eukaryota</taxon>
        <taxon>Viridiplantae</taxon>
        <taxon>Streptophyta</taxon>
        <taxon>Embryophyta</taxon>
        <taxon>Tracheophyta</taxon>
        <taxon>Spermatophyta</taxon>
        <taxon>Magnoliopsida</taxon>
        <taxon>eudicotyledons</taxon>
        <taxon>Gunneridae</taxon>
        <taxon>Pentapetalae</taxon>
        <taxon>rosids</taxon>
        <taxon>fabids</taxon>
        <taxon>Fagales</taxon>
        <taxon>Betulaceae</taxon>
        <taxon>Carpinus</taxon>
    </lineage>
</organism>
<protein>
    <submittedName>
        <fullName evidence="1">Uncharacterized protein</fullName>
    </submittedName>
</protein>
<keyword evidence="2" id="KW-1185">Reference proteome</keyword>
<comment type="caution">
    <text evidence="1">The sequence shown here is derived from an EMBL/GenBank/DDBJ whole genome shotgun (WGS) entry which is preliminary data.</text>
</comment>
<name>A0A5N6KU13_9ROSI</name>